<reference evidence="1" key="1">
    <citation type="journal article" date="2015" name="Nature">
        <title>Complex archaea that bridge the gap between prokaryotes and eukaryotes.</title>
        <authorList>
            <person name="Spang A."/>
            <person name="Saw J.H."/>
            <person name="Jorgensen S.L."/>
            <person name="Zaremba-Niedzwiedzka K."/>
            <person name="Martijn J."/>
            <person name="Lind A.E."/>
            <person name="van Eijk R."/>
            <person name="Schleper C."/>
            <person name="Guy L."/>
            <person name="Ettema T.J."/>
        </authorList>
    </citation>
    <scope>NUCLEOTIDE SEQUENCE</scope>
</reference>
<comment type="caution">
    <text evidence="1">The sequence shown here is derived from an EMBL/GenBank/DDBJ whole genome shotgun (WGS) entry which is preliminary data.</text>
</comment>
<sequence length="306" mass="35589">MNYYESLVEQKLQDLKVKGVKCSKKKFNQYKSDYWVQISTLNLAENIGLQCGYENTNIEPHLNEGDADIKFYDEENHFLQVKCPKLFAIYSHGQDLIRFTNRFCKEVLSKSDSKFAVAYINENGYYKLFSKEINKPSMKASLGVVLYDAFFPSQGHIVDKLMSYIEKAYTQLKNIKEIGKKIILLDITFYPRASLHIYRALKWIYTELLQKKSNKIDGIAMFSWDPLNVVNDSIKSTIIPVVLNENVNSGVFKQNFHLYDGQMMSLPLCGTFKAQQERKWGFEDGYLKVDGVEYANFQRIMNQLKL</sequence>
<organism evidence="1">
    <name type="scientific">marine sediment metagenome</name>
    <dbReference type="NCBI Taxonomy" id="412755"/>
    <lineage>
        <taxon>unclassified sequences</taxon>
        <taxon>metagenomes</taxon>
        <taxon>ecological metagenomes</taxon>
    </lineage>
</organism>
<name>A0A0F9NAU6_9ZZZZ</name>
<accession>A0A0F9NAU6</accession>
<protein>
    <submittedName>
        <fullName evidence="1">Uncharacterized protein</fullName>
    </submittedName>
</protein>
<dbReference type="EMBL" id="LAZR01003592">
    <property type="protein sequence ID" value="KKN16665.1"/>
    <property type="molecule type" value="Genomic_DNA"/>
</dbReference>
<proteinExistence type="predicted"/>
<evidence type="ECO:0000313" key="1">
    <source>
        <dbReference type="EMBL" id="KKN16665.1"/>
    </source>
</evidence>
<gene>
    <name evidence="1" type="ORF">LCGC14_0973630</name>
</gene>
<dbReference type="AlphaFoldDB" id="A0A0F9NAU6"/>